<dbReference type="OrthoDB" id="2991872at2759"/>
<keyword evidence="1" id="KW-0472">Membrane</keyword>
<keyword evidence="2" id="KW-0732">Signal</keyword>
<name>A0A1L9T444_9EURO</name>
<evidence type="ECO:0000313" key="4">
    <source>
        <dbReference type="Proteomes" id="UP000184356"/>
    </source>
</evidence>
<dbReference type="EMBL" id="KV878595">
    <property type="protein sequence ID" value="OJJ54121.1"/>
    <property type="molecule type" value="Genomic_DNA"/>
</dbReference>
<accession>A0A1L9T444</accession>
<keyword evidence="1" id="KW-1133">Transmembrane helix</keyword>
<keyword evidence="4" id="KW-1185">Reference proteome</keyword>
<feature type="transmembrane region" description="Helical" evidence="1">
    <location>
        <begin position="47"/>
        <end position="66"/>
    </location>
</feature>
<dbReference type="GeneID" id="63764077"/>
<evidence type="ECO:0000256" key="1">
    <source>
        <dbReference type="SAM" id="Phobius"/>
    </source>
</evidence>
<dbReference type="VEuPathDB" id="FungiDB:ASPSYDRAFT_50133"/>
<dbReference type="RefSeq" id="XP_040697927.1">
    <property type="nucleotide sequence ID" value="XM_040848004.1"/>
</dbReference>
<feature type="signal peptide" evidence="2">
    <location>
        <begin position="1"/>
        <end position="23"/>
    </location>
</feature>
<proteinExistence type="predicted"/>
<organism evidence="3 4">
    <name type="scientific">Aspergillus sydowii CBS 593.65</name>
    <dbReference type="NCBI Taxonomy" id="1036612"/>
    <lineage>
        <taxon>Eukaryota</taxon>
        <taxon>Fungi</taxon>
        <taxon>Dikarya</taxon>
        <taxon>Ascomycota</taxon>
        <taxon>Pezizomycotina</taxon>
        <taxon>Eurotiomycetes</taxon>
        <taxon>Eurotiomycetidae</taxon>
        <taxon>Eurotiales</taxon>
        <taxon>Aspergillaceae</taxon>
        <taxon>Aspergillus</taxon>
        <taxon>Aspergillus subgen. Nidulantes</taxon>
    </lineage>
</organism>
<feature type="chain" id="PRO_5012634779" evidence="2">
    <location>
        <begin position="24"/>
        <end position="150"/>
    </location>
</feature>
<evidence type="ECO:0000313" key="3">
    <source>
        <dbReference type="EMBL" id="OJJ54121.1"/>
    </source>
</evidence>
<gene>
    <name evidence="3" type="ORF">ASPSYDRAFT_50133</name>
</gene>
<protein>
    <submittedName>
        <fullName evidence="3">Uncharacterized protein</fullName>
    </submittedName>
</protein>
<sequence>MSSLTKFISINLLSVLLFHGAFSRFSHGKFAPWWYAFQIYHAPDDGSAVAIITPYIDLLISMTLLFGRQSLRISAAVVSLFFFVIGLTMQVAAGKRYMGDVALVVLTVAAVWAASTTSEESRDNKSLAFSRGFWVISISGLLLQLLVAFY</sequence>
<evidence type="ECO:0000256" key="2">
    <source>
        <dbReference type="SAM" id="SignalP"/>
    </source>
</evidence>
<keyword evidence="1" id="KW-0812">Transmembrane</keyword>
<dbReference type="Proteomes" id="UP000184356">
    <property type="component" value="Unassembled WGS sequence"/>
</dbReference>
<feature type="transmembrane region" description="Helical" evidence="1">
    <location>
        <begin position="97"/>
        <end position="115"/>
    </location>
</feature>
<dbReference type="AlphaFoldDB" id="A0A1L9T444"/>
<feature type="transmembrane region" description="Helical" evidence="1">
    <location>
        <begin position="127"/>
        <end position="149"/>
    </location>
</feature>
<feature type="transmembrane region" description="Helical" evidence="1">
    <location>
        <begin position="73"/>
        <end position="91"/>
    </location>
</feature>
<reference evidence="4" key="1">
    <citation type="journal article" date="2017" name="Genome Biol.">
        <title>Comparative genomics reveals high biological diversity and specific adaptations in the industrially and medically important fungal genus Aspergillus.</title>
        <authorList>
            <person name="de Vries R.P."/>
            <person name="Riley R."/>
            <person name="Wiebenga A."/>
            <person name="Aguilar-Osorio G."/>
            <person name="Amillis S."/>
            <person name="Uchima C.A."/>
            <person name="Anderluh G."/>
            <person name="Asadollahi M."/>
            <person name="Askin M."/>
            <person name="Barry K."/>
            <person name="Battaglia E."/>
            <person name="Bayram O."/>
            <person name="Benocci T."/>
            <person name="Braus-Stromeyer S.A."/>
            <person name="Caldana C."/>
            <person name="Canovas D."/>
            <person name="Cerqueira G.C."/>
            <person name="Chen F."/>
            <person name="Chen W."/>
            <person name="Choi C."/>
            <person name="Clum A."/>
            <person name="Dos Santos R.A."/>
            <person name="Damasio A.R."/>
            <person name="Diallinas G."/>
            <person name="Emri T."/>
            <person name="Fekete E."/>
            <person name="Flipphi M."/>
            <person name="Freyberg S."/>
            <person name="Gallo A."/>
            <person name="Gournas C."/>
            <person name="Habgood R."/>
            <person name="Hainaut M."/>
            <person name="Harispe M.L."/>
            <person name="Henrissat B."/>
            <person name="Hilden K.S."/>
            <person name="Hope R."/>
            <person name="Hossain A."/>
            <person name="Karabika E."/>
            <person name="Karaffa L."/>
            <person name="Karanyi Z."/>
            <person name="Krasevec N."/>
            <person name="Kuo A."/>
            <person name="Kusch H."/>
            <person name="LaButti K."/>
            <person name="Lagendijk E.L."/>
            <person name="Lapidus A."/>
            <person name="Levasseur A."/>
            <person name="Lindquist E."/>
            <person name="Lipzen A."/>
            <person name="Logrieco A.F."/>
            <person name="MacCabe A."/>
            <person name="Maekelae M.R."/>
            <person name="Malavazi I."/>
            <person name="Melin P."/>
            <person name="Meyer V."/>
            <person name="Mielnichuk N."/>
            <person name="Miskei M."/>
            <person name="Molnar A.P."/>
            <person name="Mule G."/>
            <person name="Ngan C.Y."/>
            <person name="Orejas M."/>
            <person name="Orosz E."/>
            <person name="Ouedraogo J.P."/>
            <person name="Overkamp K.M."/>
            <person name="Park H.-S."/>
            <person name="Perrone G."/>
            <person name="Piumi F."/>
            <person name="Punt P.J."/>
            <person name="Ram A.F."/>
            <person name="Ramon A."/>
            <person name="Rauscher S."/>
            <person name="Record E."/>
            <person name="Riano-Pachon D.M."/>
            <person name="Robert V."/>
            <person name="Roehrig J."/>
            <person name="Ruller R."/>
            <person name="Salamov A."/>
            <person name="Salih N.S."/>
            <person name="Samson R.A."/>
            <person name="Sandor E."/>
            <person name="Sanguinetti M."/>
            <person name="Schuetze T."/>
            <person name="Sepcic K."/>
            <person name="Shelest E."/>
            <person name="Sherlock G."/>
            <person name="Sophianopoulou V."/>
            <person name="Squina F.M."/>
            <person name="Sun H."/>
            <person name="Susca A."/>
            <person name="Todd R.B."/>
            <person name="Tsang A."/>
            <person name="Unkles S.E."/>
            <person name="van de Wiele N."/>
            <person name="van Rossen-Uffink D."/>
            <person name="Oliveira J.V."/>
            <person name="Vesth T.C."/>
            <person name="Visser J."/>
            <person name="Yu J.-H."/>
            <person name="Zhou M."/>
            <person name="Andersen M.R."/>
            <person name="Archer D.B."/>
            <person name="Baker S.E."/>
            <person name="Benoit I."/>
            <person name="Brakhage A.A."/>
            <person name="Braus G.H."/>
            <person name="Fischer R."/>
            <person name="Frisvad J.C."/>
            <person name="Goldman G.H."/>
            <person name="Houbraken J."/>
            <person name="Oakley B."/>
            <person name="Pocsi I."/>
            <person name="Scazzocchio C."/>
            <person name="Seiboth B."/>
            <person name="vanKuyk P.A."/>
            <person name="Wortman J."/>
            <person name="Dyer P.S."/>
            <person name="Grigoriev I.V."/>
        </authorList>
    </citation>
    <scope>NUCLEOTIDE SEQUENCE [LARGE SCALE GENOMIC DNA]</scope>
    <source>
        <strain evidence="4">CBS 593.65</strain>
    </source>
</reference>